<accession>A0A1I3KTE5</accession>
<evidence type="ECO:0000313" key="2">
    <source>
        <dbReference type="EMBL" id="SFI75628.1"/>
    </source>
</evidence>
<dbReference type="EMBL" id="FORP01000001">
    <property type="protein sequence ID" value="SFI75628.1"/>
    <property type="molecule type" value="Genomic_DNA"/>
</dbReference>
<evidence type="ECO:0000313" key="3">
    <source>
        <dbReference type="Proteomes" id="UP000199025"/>
    </source>
</evidence>
<dbReference type="InterPro" id="IPR045794">
    <property type="entry name" value="Trypco1"/>
</dbReference>
<proteinExistence type="predicted"/>
<dbReference type="NCBIfam" id="NF041216">
    <property type="entry name" value="CU044_2847_fam"/>
    <property type="match status" value="1"/>
</dbReference>
<name>A0A1I3KTE5_9PSEU</name>
<evidence type="ECO:0000259" key="1">
    <source>
        <dbReference type="Pfam" id="PF19493"/>
    </source>
</evidence>
<gene>
    <name evidence="2" type="ORF">SAMN05421835_101685</name>
</gene>
<organism evidence="2 3">
    <name type="scientific">Amycolatopsis sacchari</name>
    <dbReference type="NCBI Taxonomy" id="115433"/>
    <lineage>
        <taxon>Bacteria</taxon>
        <taxon>Bacillati</taxon>
        <taxon>Actinomycetota</taxon>
        <taxon>Actinomycetes</taxon>
        <taxon>Pseudonocardiales</taxon>
        <taxon>Pseudonocardiaceae</taxon>
        <taxon>Amycolatopsis</taxon>
    </lineage>
</organism>
<reference evidence="2 3" key="1">
    <citation type="submission" date="2016-10" db="EMBL/GenBank/DDBJ databases">
        <authorList>
            <person name="de Groot N.N."/>
        </authorList>
    </citation>
    <scope>NUCLEOTIDE SEQUENCE [LARGE SCALE GENOMIC DNA]</scope>
    <source>
        <strain evidence="2 3">DSM 44468</strain>
    </source>
</reference>
<dbReference type="Proteomes" id="UP000199025">
    <property type="component" value="Unassembled WGS sequence"/>
</dbReference>
<sequence length="115" mass="12493">MAKSGEREDDQPVEILLEVRPSSVSGDLSPRVAVPEDFRRRASEIADSVAQVADRFRARLERVLTSDNESPWAVDTIEVGFDIAVQAEAGVVIAKASTGATLSAKLILKSRQSER</sequence>
<feature type="domain" description="Trypsin-co-occurring" evidence="1">
    <location>
        <begin position="14"/>
        <end position="106"/>
    </location>
</feature>
<keyword evidence="3" id="KW-1185">Reference proteome</keyword>
<dbReference type="Pfam" id="PF19493">
    <property type="entry name" value="Trypco1"/>
    <property type="match status" value="1"/>
</dbReference>
<protein>
    <recommendedName>
        <fullName evidence="1">Trypsin-co-occurring domain-containing protein</fullName>
    </recommendedName>
</protein>
<dbReference type="AlphaFoldDB" id="A0A1I3KTE5"/>